<sequence>MRAAGRSDPKDELLSCKRSRERRCLCHREHPDPATTTTHGSGNPLPSARPRQPAASASARPLPRPPSRQSPPALRGRHRRARRSQPGRPCLTPPIQQRASRPGRARASGERSATAPPISDLGPPRLGNMRSTGLLLSHGTAGLPCLPGFPAPPSRRPQRSSAGAAPAALQRLASELPRPGVACSAGPNRGRAPALRPSGSAACRDRRTLPSSRREPSLLPLKA</sequence>
<name>A0A8T0SZC2_PANVG</name>
<feature type="compositionally biased region" description="Basic residues" evidence="1">
    <location>
        <begin position="75"/>
        <end position="85"/>
    </location>
</feature>
<feature type="compositionally biased region" description="Low complexity" evidence="1">
    <location>
        <begin position="98"/>
        <end position="115"/>
    </location>
</feature>
<feature type="compositionally biased region" description="Low complexity" evidence="1">
    <location>
        <begin position="44"/>
        <end position="61"/>
    </location>
</feature>
<feature type="compositionally biased region" description="Basic and acidic residues" evidence="1">
    <location>
        <begin position="22"/>
        <end position="32"/>
    </location>
</feature>
<proteinExistence type="predicted"/>
<evidence type="ECO:0000313" key="3">
    <source>
        <dbReference type="Proteomes" id="UP000823388"/>
    </source>
</evidence>
<gene>
    <name evidence="2" type="ORF">PVAP13_5KG676607</name>
</gene>
<reference evidence="2" key="1">
    <citation type="submission" date="2020-05" db="EMBL/GenBank/DDBJ databases">
        <title>WGS assembly of Panicum virgatum.</title>
        <authorList>
            <person name="Lovell J.T."/>
            <person name="Jenkins J."/>
            <person name="Shu S."/>
            <person name="Juenger T.E."/>
            <person name="Schmutz J."/>
        </authorList>
    </citation>
    <scope>NUCLEOTIDE SEQUENCE</scope>
    <source>
        <strain evidence="2">AP13</strain>
    </source>
</reference>
<feature type="region of interest" description="Disordered" evidence="1">
    <location>
        <begin position="1"/>
        <end position="132"/>
    </location>
</feature>
<dbReference type="Proteomes" id="UP000823388">
    <property type="component" value="Chromosome 5K"/>
</dbReference>
<dbReference type="AlphaFoldDB" id="A0A8T0SZC2"/>
<keyword evidence="3" id="KW-1185">Reference proteome</keyword>
<comment type="caution">
    <text evidence="2">The sequence shown here is derived from an EMBL/GenBank/DDBJ whole genome shotgun (WGS) entry which is preliminary data.</text>
</comment>
<feature type="compositionally biased region" description="Basic and acidic residues" evidence="1">
    <location>
        <begin position="1"/>
        <end position="15"/>
    </location>
</feature>
<evidence type="ECO:0000256" key="1">
    <source>
        <dbReference type="SAM" id="MobiDB-lite"/>
    </source>
</evidence>
<protein>
    <submittedName>
        <fullName evidence="2">Uncharacterized protein</fullName>
    </submittedName>
</protein>
<dbReference type="EMBL" id="CM029045">
    <property type="protein sequence ID" value="KAG2602385.1"/>
    <property type="molecule type" value="Genomic_DNA"/>
</dbReference>
<accession>A0A8T0SZC2</accession>
<feature type="compositionally biased region" description="Low complexity" evidence="1">
    <location>
        <begin position="159"/>
        <end position="174"/>
    </location>
</feature>
<feature type="compositionally biased region" description="Basic and acidic residues" evidence="1">
    <location>
        <begin position="203"/>
        <end position="216"/>
    </location>
</feature>
<evidence type="ECO:0000313" key="2">
    <source>
        <dbReference type="EMBL" id="KAG2602385.1"/>
    </source>
</evidence>
<organism evidence="2 3">
    <name type="scientific">Panicum virgatum</name>
    <name type="common">Blackwell switchgrass</name>
    <dbReference type="NCBI Taxonomy" id="38727"/>
    <lineage>
        <taxon>Eukaryota</taxon>
        <taxon>Viridiplantae</taxon>
        <taxon>Streptophyta</taxon>
        <taxon>Embryophyta</taxon>
        <taxon>Tracheophyta</taxon>
        <taxon>Spermatophyta</taxon>
        <taxon>Magnoliopsida</taxon>
        <taxon>Liliopsida</taxon>
        <taxon>Poales</taxon>
        <taxon>Poaceae</taxon>
        <taxon>PACMAD clade</taxon>
        <taxon>Panicoideae</taxon>
        <taxon>Panicodae</taxon>
        <taxon>Paniceae</taxon>
        <taxon>Panicinae</taxon>
        <taxon>Panicum</taxon>
        <taxon>Panicum sect. Hiantes</taxon>
    </lineage>
</organism>
<feature type="region of interest" description="Disordered" evidence="1">
    <location>
        <begin position="146"/>
        <end position="223"/>
    </location>
</feature>